<evidence type="ECO:0000313" key="1">
    <source>
        <dbReference type="EMBL" id="PSK91987.1"/>
    </source>
</evidence>
<dbReference type="EMBL" id="PYGD01000004">
    <property type="protein sequence ID" value="PSK91987.1"/>
    <property type="molecule type" value="Genomic_DNA"/>
</dbReference>
<gene>
    <name evidence="1" type="ORF">B0I18_10481</name>
</gene>
<reference evidence="1 2" key="1">
    <citation type="submission" date="2018-03" db="EMBL/GenBank/DDBJ databases">
        <title>Genomic Encyclopedia of Type Strains, Phase III (KMG-III): the genomes of soil and plant-associated and newly described type strains.</title>
        <authorList>
            <person name="Whitman W."/>
        </authorList>
    </citation>
    <scope>NUCLEOTIDE SEQUENCE [LARGE SCALE GENOMIC DNA]</scope>
    <source>
        <strain evidence="1 2">CGMCC 1.12700</strain>
    </source>
</reference>
<name>A0A2P8D447_9BACT</name>
<protein>
    <recommendedName>
        <fullName evidence="3">IPExxxVDY family protein</fullName>
    </recommendedName>
</protein>
<dbReference type="AlphaFoldDB" id="A0A2P8D447"/>
<evidence type="ECO:0000313" key="2">
    <source>
        <dbReference type="Proteomes" id="UP000240572"/>
    </source>
</evidence>
<accession>A0A2P8D447</accession>
<dbReference type="RefSeq" id="WP_106523067.1">
    <property type="nucleotide sequence ID" value="NZ_PYGD01000004.1"/>
</dbReference>
<sequence>MAKLLLDTAAVEEDFFEDCKLAAIGSALPGYGLCWTLNRLFGLDFRRTPENDICILAGETQPETKGTLFAGTLFAPVKEEEEEIKRKFYFPIYCHKFSYFEGCIFLYKNQRQGKRLLPELKHADYLLLVQYASFVAPENDLLPMLSQVEQISWNSEIEIDTLRSRRNLII</sequence>
<keyword evidence="2" id="KW-1185">Reference proteome</keyword>
<organism evidence="1 2">
    <name type="scientific">Taibaiella chishuiensis</name>
    <dbReference type="NCBI Taxonomy" id="1434707"/>
    <lineage>
        <taxon>Bacteria</taxon>
        <taxon>Pseudomonadati</taxon>
        <taxon>Bacteroidota</taxon>
        <taxon>Chitinophagia</taxon>
        <taxon>Chitinophagales</taxon>
        <taxon>Chitinophagaceae</taxon>
        <taxon>Taibaiella</taxon>
    </lineage>
</organism>
<dbReference type="Proteomes" id="UP000240572">
    <property type="component" value="Unassembled WGS sequence"/>
</dbReference>
<evidence type="ECO:0008006" key="3">
    <source>
        <dbReference type="Google" id="ProtNLM"/>
    </source>
</evidence>
<proteinExistence type="predicted"/>
<comment type="caution">
    <text evidence="1">The sequence shown here is derived from an EMBL/GenBank/DDBJ whole genome shotgun (WGS) entry which is preliminary data.</text>
</comment>
<dbReference type="OrthoDB" id="676614at2"/>